<dbReference type="GO" id="GO:0005737">
    <property type="term" value="C:cytoplasm"/>
    <property type="evidence" value="ECO:0007669"/>
    <property type="project" value="TreeGrafter"/>
</dbReference>
<evidence type="ECO:0000256" key="3">
    <source>
        <dbReference type="ARBA" id="ARBA00022741"/>
    </source>
</evidence>
<dbReference type="STRING" id="43700.ENSMALP00000027432"/>
<dbReference type="PROSITE" id="PS50011">
    <property type="entry name" value="PROTEIN_KINASE_DOM"/>
    <property type="match status" value="1"/>
</dbReference>
<dbReference type="GO" id="GO:0003714">
    <property type="term" value="F:transcription corepressor activity"/>
    <property type="evidence" value="ECO:0007669"/>
    <property type="project" value="TreeGrafter"/>
</dbReference>
<dbReference type="Pfam" id="PF00069">
    <property type="entry name" value="Pkinase"/>
    <property type="match status" value="1"/>
</dbReference>
<dbReference type="InterPro" id="IPR000719">
    <property type="entry name" value="Prot_kinase_dom"/>
</dbReference>
<keyword evidence="1" id="KW-0723">Serine/threonine-protein kinase</keyword>
<dbReference type="InterPro" id="IPR011009">
    <property type="entry name" value="Kinase-like_dom_sf"/>
</dbReference>
<evidence type="ECO:0000256" key="4">
    <source>
        <dbReference type="ARBA" id="ARBA00022777"/>
    </source>
</evidence>
<dbReference type="Gene3D" id="1.10.510.10">
    <property type="entry name" value="Transferase(Phosphotransferase) domain 1"/>
    <property type="match status" value="1"/>
</dbReference>
<keyword evidence="3 6" id="KW-0547">Nucleotide-binding</keyword>
<dbReference type="GO" id="GO:0005524">
    <property type="term" value="F:ATP binding"/>
    <property type="evidence" value="ECO:0007669"/>
    <property type="project" value="UniProtKB-UniRule"/>
</dbReference>
<evidence type="ECO:0000313" key="9">
    <source>
        <dbReference type="Proteomes" id="UP000261600"/>
    </source>
</evidence>
<proteinExistence type="predicted"/>
<keyword evidence="4" id="KW-0418">Kinase</keyword>
<dbReference type="Ensembl" id="ENSMALT00000027935.1">
    <property type="protein sequence ID" value="ENSMALP00000027432.1"/>
    <property type="gene ID" value="ENSMALG00000018942.1"/>
</dbReference>
<dbReference type="GO" id="GO:0007224">
    <property type="term" value="P:smoothened signaling pathway"/>
    <property type="evidence" value="ECO:0007669"/>
    <property type="project" value="TreeGrafter"/>
</dbReference>
<dbReference type="GO" id="GO:0045944">
    <property type="term" value="P:positive regulation of transcription by RNA polymerase II"/>
    <property type="evidence" value="ECO:0007669"/>
    <property type="project" value="TreeGrafter"/>
</dbReference>
<keyword evidence="9" id="KW-1185">Reference proteome</keyword>
<keyword evidence="2" id="KW-0808">Transferase</keyword>
<feature type="binding site" evidence="6">
    <location>
        <position position="233"/>
    </location>
    <ligand>
        <name>ATP</name>
        <dbReference type="ChEBI" id="CHEBI:30616"/>
    </ligand>
</feature>
<evidence type="ECO:0000256" key="6">
    <source>
        <dbReference type="PROSITE-ProRule" id="PRU10141"/>
    </source>
</evidence>
<name>A0A3Q3R644_MONAL</name>
<dbReference type="PROSITE" id="PS00107">
    <property type="entry name" value="PROTEIN_KINASE_ATP"/>
    <property type="match status" value="1"/>
</dbReference>
<evidence type="ECO:0000259" key="7">
    <source>
        <dbReference type="PROSITE" id="PS50011"/>
    </source>
</evidence>
<accession>A0A3Q3R644</accession>
<dbReference type="SMART" id="SM00220">
    <property type="entry name" value="S_TKc"/>
    <property type="match status" value="1"/>
</dbReference>
<dbReference type="PANTHER" id="PTHR24058:SF53">
    <property type="entry name" value="HOMEODOMAIN-INTERACTING PROTEIN KINASE 2"/>
    <property type="match status" value="1"/>
</dbReference>
<dbReference type="PROSITE" id="PS00108">
    <property type="entry name" value="PROTEIN_KINASE_ST"/>
    <property type="match status" value="1"/>
</dbReference>
<evidence type="ECO:0000313" key="8">
    <source>
        <dbReference type="Ensembl" id="ENSMALP00000027432.1"/>
    </source>
</evidence>
<dbReference type="GO" id="GO:0004713">
    <property type="term" value="F:protein tyrosine kinase activity"/>
    <property type="evidence" value="ECO:0007669"/>
    <property type="project" value="TreeGrafter"/>
</dbReference>
<dbReference type="GO" id="GO:0003713">
    <property type="term" value="F:transcription coactivator activity"/>
    <property type="evidence" value="ECO:0007669"/>
    <property type="project" value="TreeGrafter"/>
</dbReference>
<dbReference type="SUPFAM" id="SSF56112">
    <property type="entry name" value="Protein kinase-like (PK-like)"/>
    <property type="match status" value="1"/>
</dbReference>
<dbReference type="GO" id="GO:0016605">
    <property type="term" value="C:PML body"/>
    <property type="evidence" value="ECO:0007669"/>
    <property type="project" value="TreeGrafter"/>
</dbReference>
<dbReference type="PANTHER" id="PTHR24058">
    <property type="entry name" value="DUAL SPECIFICITY PROTEIN KINASE"/>
    <property type="match status" value="1"/>
</dbReference>
<organism evidence="8 9">
    <name type="scientific">Monopterus albus</name>
    <name type="common">Swamp eel</name>
    <dbReference type="NCBI Taxonomy" id="43700"/>
    <lineage>
        <taxon>Eukaryota</taxon>
        <taxon>Metazoa</taxon>
        <taxon>Chordata</taxon>
        <taxon>Craniata</taxon>
        <taxon>Vertebrata</taxon>
        <taxon>Euteleostomi</taxon>
        <taxon>Actinopterygii</taxon>
        <taxon>Neopterygii</taxon>
        <taxon>Teleostei</taxon>
        <taxon>Neoteleostei</taxon>
        <taxon>Acanthomorphata</taxon>
        <taxon>Anabantaria</taxon>
        <taxon>Synbranchiformes</taxon>
        <taxon>Synbranchidae</taxon>
        <taxon>Monopterus</taxon>
    </lineage>
</organism>
<protein>
    <recommendedName>
        <fullName evidence="7">Protein kinase domain-containing protein</fullName>
    </recommendedName>
</protein>
<reference evidence="8" key="2">
    <citation type="submission" date="2025-09" db="UniProtKB">
        <authorList>
            <consortium name="Ensembl"/>
        </authorList>
    </citation>
    <scope>IDENTIFICATION</scope>
</reference>
<dbReference type="Proteomes" id="UP000261600">
    <property type="component" value="Unplaced"/>
</dbReference>
<evidence type="ECO:0000256" key="1">
    <source>
        <dbReference type="ARBA" id="ARBA00022527"/>
    </source>
</evidence>
<feature type="domain" description="Protein kinase" evidence="7">
    <location>
        <begin position="204"/>
        <end position="493"/>
    </location>
</feature>
<evidence type="ECO:0000256" key="2">
    <source>
        <dbReference type="ARBA" id="ARBA00022679"/>
    </source>
</evidence>
<dbReference type="GO" id="GO:0004674">
    <property type="term" value="F:protein serine/threonine kinase activity"/>
    <property type="evidence" value="ECO:0007669"/>
    <property type="project" value="UniProtKB-KW"/>
</dbReference>
<sequence length="619" mass="71087">MELNFKEEEPAITNFYYSVLEDQVRTHLNDSKARITESKTEGRLNLDEREVLEDELCYLKDLLEKAQGRESSTRSYIEQPQVQTEVIQGLNFEEEDQANVNFCLSVLEHQVRTHLKDNKARLTESKTEGRLNLDVQEDLLVCYLDEREVLEDELYHLLDLLEKTQGRQNSTRSYTDKSQVQTDVQQDLLACRKGDTFSCESGEYVIQAFLGEGSFGKVAKCLNLRNNETVAIKIHKSHLSNDDIEQEVAMLQALRAVDPDKNNLVRFIDSFDCQNCYCLAFEMLDKSLWDLMMDRRLTPLTLNEIRPITQQLLVAFHALKGLGIIHTDLKADNIMLVNHQDQPFKVKLIDFGLALPASKARIGMTMQIRSFRAPEVFLGLPISEAIDMWGLGCVMAFLYFSNYLFSHSSSYKTMKDICQMVGQPEDHLLNAGTKASHYFIKKVDSNNLEWRLMTRYRDFNLDGMEFLDFLKRLLHLDGERRLTPIQALQHNFITLAHLKDHSSTSYTEQAHEFMSVCTSFDYYYSVLEDQLRTHLKDSKARLTESKTEGRLNLDVQEDFCRQDCSMSEGRAAVVDGPQTVHEERKQTAACDTAGGKSKDVIQDVQGQRSNVCSYDTVTV</sequence>
<reference evidence="8" key="1">
    <citation type="submission" date="2025-08" db="UniProtKB">
        <authorList>
            <consortium name="Ensembl"/>
        </authorList>
    </citation>
    <scope>IDENTIFICATION</scope>
</reference>
<dbReference type="AlphaFoldDB" id="A0A3Q3R644"/>
<dbReference type="Gene3D" id="3.30.200.20">
    <property type="entry name" value="Phosphorylase Kinase, domain 1"/>
    <property type="match status" value="1"/>
</dbReference>
<dbReference type="InterPro" id="IPR050494">
    <property type="entry name" value="Ser_Thr_dual-spec_kinase"/>
</dbReference>
<dbReference type="GO" id="GO:0042771">
    <property type="term" value="P:intrinsic apoptotic signaling pathway in response to DNA damage by p53 class mediator"/>
    <property type="evidence" value="ECO:0007669"/>
    <property type="project" value="TreeGrafter"/>
</dbReference>
<dbReference type="GO" id="GO:0046332">
    <property type="term" value="F:SMAD binding"/>
    <property type="evidence" value="ECO:0007669"/>
    <property type="project" value="TreeGrafter"/>
</dbReference>
<dbReference type="InterPro" id="IPR008271">
    <property type="entry name" value="Ser/Thr_kinase_AS"/>
</dbReference>
<evidence type="ECO:0000256" key="5">
    <source>
        <dbReference type="ARBA" id="ARBA00022840"/>
    </source>
</evidence>
<keyword evidence="5 6" id="KW-0067">ATP-binding</keyword>
<dbReference type="InterPro" id="IPR017441">
    <property type="entry name" value="Protein_kinase_ATP_BS"/>
</dbReference>